<keyword evidence="6 8" id="KW-0675">Receptor</keyword>
<comment type="subcellular location">
    <subcellularLocation>
        <location evidence="1">Membrane</location>
        <topology evidence="1">Multi-pass membrane protein</topology>
    </subcellularLocation>
</comment>
<proteinExistence type="inferred from homology"/>
<feature type="transmembrane region" description="Helical" evidence="9">
    <location>
        <begin position="198"/>
        <end position="224"/>
    </location>
</feature>
<keyword evidence="5 9" id="KW-0472">Membrane</keyword>
<dbReference type="FunFam" id="1.20.1070.10:FF:000291">
    <property type="entry name" value="Predicted protein"/>
    <property type="match status" value="1"/>
</dbReference>
<evidence type="ECO:0000256" key="3">
    <source>
        <dbReference type="ARBA" id="ARBA00022989"/>
    </source>
</evidence>
<feature type="transmembrane region" description="Helical" evidence="9">
    <location>
        <begin position="32"/>
        <end position="53"/>
    </location>
</feature>
<gene>
    <name evidence="11" type="ORF">PMEA_00028654</name>
</gene>
<comment type="caution">
    <text evidence="11">The sequence shown here is derived from an EMBL/GenBank/DDBJ whole genome shotgun (WGS) entry which is preliminary data.</text>
</comment>
<keyword evidence="3 9" id="KW-1133">Transmembrane helix</keyword>
<evidence type="ECO:0000256" key="9">
    <source>
        <dbReference type="SAM" id="Phobius"/>
    </source>
</evidence>
<dbReference type="SMART" id="SM01381">
    <property type="entry name" value="7TM_GPCR_Srsx"/>
    <property type="match status" value="1"/>
</dbReference>
<keyword evidence="12" id="KW-1185">Reference proteome</keyword>
<dbReference type="AlphaFoldDB" id="A0AAU9W2E2"/>
<evidence type="ECO:0000256" key="1">
    <source>
        <dbReference type="ARBA" id="ARBA00004141"/>
    </source>
</evidence>
<dbReference type="InterPro" id="IPR000276">
    <property type="entry name" value="GPCR_Rhodpsn"/>
</dbReference>
<comment type="similarity">
    <text evidence="8">Belongs to the G-protein coupled receptor 1 family.</text>
</comment>
<evidence type="ECO:0000256" key="8">
    <source>
        <dbReference type="RuleBase" id="RU000688"/>
    </source>
</evidence>
<dbReference type="GO" id="GO:0004930">
    <property type="term" value="F:G protein-coupled receptor activity"/>
    <property type="evidence" value="ECO:0007669"/>
    <property type="project" value="UniProtKB-KW"/>
</dbReference>
<organism evidence="11 12">
    <name type="scientific">Pocillopora meandrina</name>
    <dbReference type="NCBI Taxonomy" id="46732"/>
    <lineage>
        <taxon>Eukaryota</taxon>
        <taxon>Metazoa</taxon>
        <taxon>Cnidaria</taxon>
        <taxon>Anthozoa</taxon>
        <taxon>Hexacorallia</taxon>
        <taxon>Scleractinia</taxon>
        <taxon>Astrocoeniina</taxon>
        <taxon>Pocilloporidae</taxon>
        <taxon>Pocillopora</taxon>
    </lineage>
</organism>
<keyword evidence="2 8" id="KW-0812">Transmembrane</keyword>
<dbReference type="PRINTS" id="PR00237">
    <property type="entry name" value="GPCRRHODOPSN"/>
</dbReference>
<evidence type="ECO:0000313" key="11">
    <source>
        <dbReference type="EMBL" id="CAH3042178.1"/>
    </source>
</evidence>
<sequence length="358" mass="40889">MNSTTVTQNQSDPLDQCSSFPETTEAKVAKTLAYAVIMLMSLFGNSTIMLVIFKTQILRNTTSYLIANMAVSDLLLPIFAMPRVVSGVYLQSNRWIIGGDFGLALCKVIPLFQDISTAVSTQSLVLIAIDRFYSVFYPVKAAVMGLKSVKIALPFTWLIAIGIHSPYFYIYRFHVYKGEIHCLLNWSPLFDNLKAQKFYFVVLSVLLFILPLSVIACLYTAVILRLKHQKFPGHYQSENARKLREKRNNAVLKLCIVIVLVFIVCWAPFVTFTFLKFFFWETLHCGNPNSTFIVHFIAHSISAVNPCIYFLFSSSYRQGLKVVFPYDSHVRPRSRVLPEEIEQLELRTRARTFSSRVL</sequence>
<evidence type="ECO:0000256" key="6">
    <source>
        <dbReference type="ARBA" id="ARBA00023170"/>
    </source>
</evidence>
<dbReference type="InterPro" id="IPR017452">
    <property type="entry name" value="GPCR_Rhodpsn_7TM"/>
</dbReference>
<evidence type="ECO:0000313" key="12">
    <source>
        <dbReference type="Proteomes" id="UP001159428"/>
    </source>
</evidence>
<dbReference type="Pfam" id="PF00001">
    <property type="entry name" value="7tm_1"/>
    <property type="match status" value="1"/>
</dbReference>
<dbReference type="GO" id="GO:0005886">
    <property type="term" value="C:plasma membrane"/>
    <property type="evidence" value="ECO:0007669"/>
    <property type="project" value="TreeGrafter"/>
</dbReference>
<dbReference type="EMBL" id="CALNXJ010000006">
    <property type="protein sequence ID" value="CAH3042178.1"/>
    <property type="molecule type" value="Genomic_DNA"/>
</dbReference>
<accession>A0AAU9W2E2</accession>
<keyword evidence="4 8" id="KW-0297">G-protein coupled receptor</keyword>
<dbReference type="Gene3D" id="1.20.1070.10">
    <property type="entry name" value="Rhodopsin 7-helix transmembrane proteins"/>
    <property type="match status" value="1"/>
</dbReference>
<feature type="transmembrane region" description="Helical" evidence="9">
    <location>
        <begin position="151"/>
        <end position="170"/>
    </location>
</feature>
<protein>
    <recommendedName>
        <fullName evidence="10">G-protein coupled receptors family 1 profile domain-containing protein</fullName>
    </recommendedName>
</protein>
<evidence type="ECO:0000256" key="4">
    <source>
        <dbReference type="ARBA" id="ARBA00023040"/>
    </source>
</evidence>
<dbReference type="PROSITE" id="PS00237">
    <property type="entry name" value="G_PROTEIN_RECEP_F1_1"/>
    <property type="match status" value="1"/>
</dbReference>
<feature type="transmembrane region" description="Helical" evidence="9">
    <location>
        <begin position="251"/>
        <end position="280"/>
    </location>
</feature>
<dbReference type="PANTHER" id="PTHR45695:SF9">
    <property type="entry name" value="LEUCOKININ RECEPTOR"/>
    <property type="match status" value="1"/>
</dbReference>
<dbReference type="PROSITE" id="PS50262">
    <property type="entry name" value="G_PROTEIN_RECEP_F1_2"/>
    <property type="match status" value="1"/>
</dbReference>
<dbReference type="CDD" id="cd00637">
    <property type="entry name" value="7tm_classA_rhodopsin-like"/>
    <property type="match status" value="1"/>
</dbReference>
<name>A0AAU9W2E2_9CNID</name>
<dbReference type="SUPFAM" id="SSF81321">
    <property type="entry name" value="Family A G protein-coupled receptor-like"/>
    <property type="match status" value="1"/>
</dbReference>
<reference evidence="11 12" key="1">
    <citation type="submission" date="2022-05" db="EMBL/GenBank/DDBJ databases">
        <authorList>
            <consortium name="Genoscope - CEA"/>
            <person name="William W."/>
        </authorList>
    </citation>
    <scope>NUCLEOTIDE SEQUENCE [LARGE SCALE GENOMIC DNA]</scope>
</reference>
<evidence type="ECO:0000256" key="7">
    <source>
        <dbReference type="ARBA" id="ARBA00023224"/>
    </source>
</evidence>
<evidence type="ECO:0000259" key="10">
    <source>
        <dbReference type="PROSITE" id="PS50262"/>
    </source>
</evidence>
<evidence type="ECO:0000256" key="2">
    <source>
        <dbReference type="ARBA" id="ARBA00022692"/>
    </source>
</evidence>
<keyword evidence="7 8" id="KW-0807">Transducer</keyword>
<feature type="domain" description="G-protein coupled receptors family 1 profile" evidence="10">
    <location>
        <begin position="44"/>
        <end position="309"/>
    </location>
</feature>
<evidence type="ECO:0000256" key="5">
    <source>
        <dbReference type="ARBA" id="ARBA00023136"/>
    </source>
</evidence>
<dbReference type="PANTHER" id="PTHR45695">
    <property type="entry name" value="LEUCOKININ RECEPTOR-RELATED"/>
    <property type="match status" value="1"/>
</dbReference>
<dbReference type="Proteomes" id="UP001159428">
    <property type="component" value="Unassembled WGS sequence"/>
</dbReference>
<feature type="transmembrane region" description="Helical" evidence="9">
    <location>
        <begin position="292"/>
        <end position="312"/>
    </location>
</feature>